<accession>A0AAV7H5S9</accession>
<gene>
    <name evidence="1" type="ORF">IEQ34_006518</name>
</gene>
<protein>
    <submittedName>
        <fullName evidence="1">Uncharacterized protein</fullName>
    </submittedName>
</protein>
<reference evidence="1 2" key="1">
    <citation type="journal article" date="2021" name="Hortic Res">
        <title>Chromosome-scale assembly of the Dendrobium chrysotoxum genome enhances the understanding of orchid evolution.</title>
        <authorList>
            <person name="Zhang Y."/>
            <person name="Zhang G.Q."/>
            <person name="Zhang D."/>
            <person name="Liu X.D."/>
            <person name="Xu X.Y."/>
            <person name="Sun W.H."/>
            <person name="Yu X."/>
            <person name="Zhu X."/>
            <person name="Wang Z.W."/>
            <person name="Zhao X."/>
            <person name="Zhong W.Y."/>
            <person name="Chen H."/>
            <person name="Yin W.L."/>
            <person name="Huang T."/>
            <person name="Niu S.C."/>
            <person name="Liu Z.J."/>
        </authorList>
    </citation>
    <scope>NUCLEOTIDE SEQUENCE [LARGE SCALE GENOMIC DNA]</scope>
    <source>
        <strain evidence="1">Lindl</strain>
    </source>
</reference>
<keyword evidence="2" id="KW-1185">Reference proteome</keyword>
<proteinExistence type="predicted"/>
<name>A0AAV7H5S9_DENCH</name>
<comment type="caution">
    <text evidence="1">The sequence shown here is derived from an EMBL/GenBank/DDBJ whole genome shotgun (WGS) entry which is preliminary data.</text>
</comment>
<evidence type="ECO:0000313" key="1">
    <source>
        <dbReference type="EMBL" id="KAH0463732.1"/>
    </source>
</evidence>
<dbReference type="AlphaFoldDB" id="A0AAV7H5S9"/>
<dbReference type="SUPFAM" id="SSF50249">
    <property type="entry name" value="Nucleic acid-binding proteins"/>
    <property type="match status" value="1"/>
</dbReference>
<sequence>MVRQFTTTIQYVLMVTEELVNTQMVKYPTSLSRESIVDIQGEAIERLEALYPTLKELVLVGSPSDLYCRNYEEYRFSPPAFNAKILKNTSSYHRPSLPEF</sequence>
<dbReference type="Gene3D" id="2.40.50.140">
    <property type="entry name" value="Nucleic acid-binding proteins"/>
    <property type="match status" value="1"/>
</dbReference>
<evidence type="ECO:0000313" key="2">
    <source>
        <dbReference type="Proteomes" id="UP000775213"/>
    </source>
</evidence>
<dbReference type="EMBL" id="JAGFBR010000007">
    <property type="protein sequence ID" value="KAH0463732.1"/>
    <property type="molecule type" value="Genomic_DNA"/>
</dbReference>
<organism evidence="1 2">
    <name type="scientific">Dendrobium chrysotoxum</name>
    <name type="common">Orchid</name>
    <dbReference type="NCBI Taxonomy" id="161865"/>
    <lineage>
        <taxon>Eukaryota</taxon>
        <taxon>Viridiplantae</taxon>
        <taxon>Streptophyta</taxon>
        <taxon>Embryophyta</taxon>
        <taxon>Tracheophyta</taxon>
        <taxon>Spermatophyta</taxon>
        <taxon>Magnoliopsida</taxon>
        <taxon>Liliopsida</taxon>
        <taxon>Asparagales</taxon>
        <taxon>Orchidaceae</taxon>
        <taxon>Epidendroideae</taxon>
        <taxon>Malaxideae</taxon>
        <taxon>Dendrobiinae</taxon>
        <taxon>Dendrobium</taxon>
    </lineage>
</organism>
<dbReference type="Proteomes" id="UP000775213">
    <property type="component" value="Unassembled WGS sequence"/>
</dbReference>
<dbReference type="InterPro" id="IPR012340">
    <property type="entry name" value="NA-bd_OB-fold"/>
</dbReference>